<proteinExistence type="predicted"/>
<gene>
    <name evidence="2" type="ORF">H9815_02005</name>
</gene>
<evidence type="ECO:0000256" key="1">
    <source>
        <dbReference type="SAM" id="MobiDB-lite"/>
    </source>
</evidence>
<feature type="region of interest" description="Disordered" evidence="1">
    <location>
        <begin position="23"/>
        <end position="48"/>
    </location>
</feature>
<evidence type="ECO:0000313" key="2">
    <source>
        <dbReference type="EMBL" id="HIZ34523.1"/>
    </source>
</evidence>
<evidence type="ECO:0000313" key="3">
    <source>
        <dbReference type="Proteomes" id="UP000824037"/>
    </source>
</evidence>
<dbReference type="AlphaFoldDB" id="A0A9D2J2W7"/>
<feature type="region of interest" description="Disordered" evidence="1">
    <location>
        <begin position="83"/>
        <end position="102"/>
    </location>
</feature>
<dbReference type="Proteomes" id="UP000824037">
    <property type="component" value="Unassembled WGS sequence"/>
</dbReference>
<reference evidence="2" key="1">
    <citation type="journal article" date="2021" name="PeerJ">
        <title>Extensive microbial diversity within the chicken gut microbiome revealed by metagenomics and culture.</title>
        <authorList>
            <person name="Gilroy R."/>
            <person name="Ravi A."/>
            <person name="Getino M."/>
            <person name="Pursley I."/>
            <person name="Horton D.L."/>
            <person name="Alikhan N.F."/>
            <person name="Baker D."/>
            <person name="Gharbi K."/>
            <person name="Hall N."/>
            <person name="Watson M."/>
            <person name="Adriaenssens E.M."/>
            <person name="Foster-Nyarko E."/>
            <person name="Jarju S."/>
            <person name="Secka A."/>
            <person name="Antonio M."/>
            <person name="Oren A."/>
            <person name="Chaudhuri R.R."/>
            <person name="La Ragione R."/>
            <person name="Hildebrand F."/>
            <person name="Pallen M.J."/>
        </authorList>
    </citation>
    <scope>NUCLEOTIDE SEQUENCE</scope>
    <source>
        <strain evidence="2">ChiGjej4B4-7305</strain>
    </source>
</reference>
<protein>
    <submittedName>
        <fullName evidence="2">YbaB/EbfC family nucleoid-associated protein</fullName>
    </submittedName>
</protein>
<reference evidence="2" key="2">
    <citation type="submission" date="2021-04" db="EMBL/GenBank/DDBJ databases">
        <authorList>
            <person name="Gilroy R."/>
        </authorList>
    </citation>
    <scope>NUCLEOTIDE SEQUENCE</scope>
    <source>
        <strain evidence="2">ChiGjej4B4-7305</strain>
    </source>
</reference>
<organism evidence="2 3">
    <name type="scientific">Candidatus Ruania gallistercoris</name>
    <dbReference type="NCBI Taxonomy" id="2838746"/>
    <lineage>
        <taxon>Bacteria</taxon>
        <taxon>Bacillati</taxon>
        <taxon>Actinomycetota</taxon>
        <taxon>Actinomycetes</taxon>
        <taxon>Micrococcales</taxon>
        <taxon>Ruaniaceae</taxon>
        <taxon>Ruania</taxon>
    </lineage>
</organism>
<accession>A0A9D2J2W7</accession>
<comment type="caution">
    <text evidence="2">The sequence shown here is derived from an EMBL/GenBank/DDBJ whole genome shotgun (WGS) entry which is preliminary data.</text>
</comment>
<dbReference type="SUPFAM" id="SSF82607">
    <property type="entry name" value="YbaB-like"/>
    <property type="match status" value="1"/>
</dbReference>
<dbReference type="EMBL" id="DXBY01000041">
    <property type="protein sequence ID" value="HIZ34523.1"/>
    <property type="molecule type" value="Genomic_DNA"/>
</dbReference>
<dbReference type="InterPro" id="IPR036894">
    <property type="entry name" value="YbaB-like_sf"/>
</dbReference>
<dbReference type="Gene3D" id="3.30.1310.10">
    <property type="entry name" value="Nucleoid-associated protein YbaB-like domain"/>
    <property type="match status" value="1"/>
</dbReference>
<dbReference type="GO" id="GO:0003677">
    <property type="term" value="F:DNA binding"/>
    <property type="evidence" value="ECO:0007669"/>
    <property type="project" value="InterPro"/>
</dbReference>
<sequence length="123" mass="12977">MSQDPGALLAALQEQVHERLANAAAISEATQANQGATTGTGSSPDREVTVTVDGKGLMRTVAFDDGIRDLDAEQLREATMSALSAAREKALPPRPAGGGLAALHDDSVSRKFDELFEMVRRNS</sequence>
<dbReference type="InterPro" id="IPR004401">
    <property type="entry name" value="YbaB/EbfC"/>
</dbReference>
<name>A0A9D2J2W7_9MICO</name>
<feature type="compositionally biased region" description="Low complexity" evidence="1">
    <location>
        <begin position="29"/>
        <end position="41"/>
    </location>
</feature>
<dbReference type="Pfam" id="PF02575">
    <property type="entry name" value="YbaB_DNA_bd"/>
    <property type="match status" value="1"/>
</dbReference>